<evidence type="ECO:0000259" key="1">
    <source>
        <dbReference type="PROSITE" id="PS50280"/>
    </source>
</evidence>
<proteinExistence type="predicted"/>
<accession>A0AAJ0CEW9</accession>
<dbReference type="EMBL" id="JASWJB010000318">
    <property type="protein sequence ID" value="KAK2591655.1"/>
    <property type="molecule type" value="Genomic_DNA"/>
</dbReference>
<comment type="caution">
    <text evidence="2">The sequence shown here is derived from an EMBL/GenBank/DDBJ whole genome shotgun (WGS) entry which is preliminary data.</text>
</comment>
<organism evidence="2 3">
    <name type="scientific">Conoideocrella luteorostrata</name>
    <dbReference type="NCBI Taxonomy" id="1105319"/>
    <lineage>
        <taxon>Eukaryota</taxon>
        <taxon>Fungi</taxon>
        <taxon>Dikarya</taxon>
        <taxon>Ascomycota</taxon>
        <taxon>Pezizomycotina</taxon>
        <taxon>Sordariomycetes</taxon>
        <taxon>Hypocreomycetidae</taxon>
        <taxon>Hypocreales</taxon>
        <taxon>Clavicipitaceae</taxon>
        <taxon>Conoideocrella</taxon>
    </lineage>
</organism>
<dbReference type="AlphaFoldDB" id="A0AAJ0CEW9"/>
<protein>
    <recommendedName>
        <fullName evidence="1">SET domain-containing protein</fullName>
    </recommendedName>
</protein>
<name>A0AAJ0CEW9_9HYPO</name>
<dbReference type="SUPFAM" id="SSF82199">
    <property type="entry name" value="SET domain"/>
    <property type="match status" value="1"/>
</dbReference>
<keyword evidence="3" id="KW-1185">Reference proteome</keyword>
<dbReference type="Gene3D" id="2.170.270.10">
    <property type="entry name" value="SET domain"/>
    <property type="match status" value="1"/>
</dbReference>
<dbReference type="PROSITE" id="PS50280">
    <property type="entry name" value="SET"/>
    <property type="match status" value="1"/>
</dbReference>
<sequence>MSNPKNWPPSFPYLKSPLHDALTPTHLLALRTKPPVSSIPSIPASSTLTPSPNVKIQLIKDASHPAHGQHGLFATQNLQPSQFILAYLGRVHTGARSDDSSDYDLWIDRDADLAVDASREGNEGRYVNDYRGVRERANAVFGAVWCERWGELCVGIWAVGGKGIRKGDEILVSYGKGFWEKRSTDGQTHGGGEGEAS</sequence>
<feature type="domain" description="SET" evidence="1">
    <location>
        <begin position="54"/>
        <end position="175"/>
    </location>
</feature>
<evidence type="ECO:0000313" key="3">
    <source>
        <dbReference type="Proteomes" id="UP001251528"/>
    </source>
</evidence>
<evidence type="ECO:0000313" key="2">
    <source>
        <dbReference type="EMBL" id="KAK2591655.1"/>
    </source>
</evidence>
<reference evidence="2" key="1">
    <citation type="submission" date="2023-06" db="EMBL/GenBank/DDBJ databases">
        <title>Conoideocrella luteorostrata (Hypocreales: Clavicipitaceae), a potential biocontrol fungus for elongate hemlock scale in United States Christmas tree production areas.</title>
        <authorList>
            <person name="Barrett H."/>
            <person name="Lovett B."/>
            <person name="Macias A.M."/>
            <person name="Stajich J.E."/>
            <person name="Kasson M.T."/>
        </authorList>
    </citation>
    <scope>NUCLEOTIDE SEQUENCE</scope>
    <source>
        <strain evidence="2">ARSEF 14590</strain>
    </source>
</reference>
<gene>
    <name evidence="2" type="ORF">QQS21_010640</name>
</gene>
<dbReference type="Pfam" id="PF00856">
    <property type="entry name" value="SET"/>
    <property type="match status" value="1"/>
</dbReference>
<dbReference type="InterPro" id="IPR001214">
    <property type="entry name" value="SET_dom"/>
</dbReference>
<dbReference type="Proteomes" id="UP001251528">
    <property type="component" value="Unassembled WGS sequence"/>
</dbReference>
<dbReference type="InterPro" id="IPR046341">
    <property type="entry name" value="SET_dom_sf"/>
</dbReference>